<dbReference type="PANTHER" id="PTHR38340">
    <property type="entry name" value="S-LAYER PROTEIN"/>
    <property type="match status" value="1"/>
</dbReference>
<dbReference type="PROSITE" id="PS50933">
    <property type="entry name" value="CHRD"/>
    <property type="match status" value="1"/>
</dbReference>
<evidence type="ECO:0000313" key="6">
    <source>
        <dbReference type="Proteomes" id="UP000641646"/>
    </source>
</evidence>
<dbReference type="InterPro" id="IPR050557">
    <property type="entry name" value="RTX_toxin/Mannuronan_C5-epim"/>
</dbReference>
<dbReference type="AlphaFoldDB" id="A0A926ZK57"/>
<dbReference type="RefSeq" id="WP_190473687.1">
    <property type="nucleotide sequence ID" value="NZ_JACJPW010000120.1"/>
</dbReference>
<proteinExistence type="predicted"/>
<dbReference type="PANTHER" id="PTHR38340:SF1">
    <property type="entry name" value="S-LAYER PROTEIN"/>
    <property type="match status" value="1"/>
</dbReference>
<keyword evidence="6" id="KW-1185">Reference proteome</keyword>
<dbReference type="InterPro" id="IPR011049">
    <property type="entry name" value="Serralysin-like_metalloprot_C"/>
</dbReference>
<dbReference type="SMART" id="SM00754">
    <property type="entry name" value="CHRD"/>
    <property type="match status" value="1"/>
</dbReference>
<reference evidence="5" key="1">
    <citation type="journal article" date="2015" name="ISME J.">
        <title>Draft Genome Sequence of Streptomyces incarnatus NRRL8089, which Produces the Nucleoside Antibiotic Sinefungin.</title>
        <authorList>
            <person name="Oshima K."/>
            <person name="Hattori M."/>
            <person name="Shimizu H."/>
            <person name="Fukuda K."/>
            <person name="Nemoto M."/>
            <person name="Inagaki K."/>
            <person name="Tamura T."/>
        </authorList>
    </citation>
    <scope>NUCLEOTIDE SEQUENCE</scope>
    <source>
        <strain evidence="5">FACHB-1375</strain>
    </source>
</reference>
<accession>A0A926ZK57</accession>
<dbReference type="EMBL" id="JACJPW010000120">
    <property type="protein sequence ID" value="MBD2185409.1"/>
    <property type="molecule type" value="Genomic_DNA"/>
</dbReference>
<organism evidence="5 6">
    <name type="scientific">Aerosakkonema funiforme FACHB-1375</name>
    <dbReference type="NCBI Taxonomy" id="2949571"/>
    <lineage>
        <taxon>Bacteria</taxon>
        <taxon>Bacillati</taxon>
        <taxon>Cyanobacteriota</taxon>
        <taxon>Cyanophyceae</taxon>
        <taxon>Oscillatoriophycideae</taxon>
        <taxon>Aerosakkonematales</taxon>
        <taxon>Aerosakkonemataceae</taxon>
        <taxon>Aerosakkonema</taxon>
    </lineage>
</organism>
<protein>
    <submittedName>
        <fullName evidence="5">CHRD domain-containing protein</fullName>
    </submittedName>
</protein>
<dbReference type="InterPro" id="IPR010895">
    <property type="entry name" value="CHRD"/>
</dbReference>
<dbReference type="Pfam" id="PF07452">
    <property type="entry name" value="CHRD"/>
    <property type="match status" value="1"/>
</dbReference>
<gene>
    <name evidence="5" type="ORF">H6G03_30765</name>
</gene>
<dbReference type="InterPro" id="IPR018511">
    <property type="entry name" value="Hemolysin-typ_Ca-bd_CS"/>
</dbReference>
<comment type="subcellular location">
    <subcellularLocation>
        <location evidence="1">Secreted</location>
    </subcellularLocation>
</comment>
<dbReference type="Proteomes" id="UP000641646">
    <property type="component" value="Unassembled WGS sequence"/>
</dbReference>
<dbReference type="PRINTS" id="PR00313">
    <property type="entry name" value="CABNDNGRPT"/>
</dbReference>
<dbReference type="GO" id="GO:0005509">
    <property type="term" value="F:calcium ion binding"/>
    <property type="evidence" value="ECO:0007669"/>
    <property type="project" value="InterPro"/>
</dbReference>
<keyword evidence="2" id="KW-0964">Secreted</keyword>
<dbReference type="Pfam" id="PF00353">
    <property type="entry name" value="HemolysinCabind"/>
    <property type="match status" value="3"/>
</dbReference>
<dbReference type="GO" id="GO:0005576">
    <property type="term" value="C:extracellular region"/>
    <property type="evidence" value="ECO:0007669"/>
    <property type="project" value="UniProtKB-SubCell"/>
</dbReference>
<feature type="domain" description="CHRD" evidence="4">
    <location>
        <begin position="1"/>
        <end position="161"/>
    </location>
</feature>
<evidence type="ECO:0000259" key="4">
    <source>
        <dbReference type="PROSITE" id="PS50933"/>
    </source>
</evidence>
<sequence>MANIFKASLTGDQEPAPTGSKAIGFAGVELNDAGNALTYTLNIRGLDFGPLLGLAPQTPNTADDVTMAHFHTAPRGVNGPVVFNIFPVDDKDDQIAAINPDGTITITGIWEQTDTAKQPLSTFANQLKSAGPGADTTLYFNVHSNAFPGGEIRGQIAATTGIVIQGTDVSDNLVGSEGDDTLFAKGNNDSLSGRGGDDLFNGNQGSDTLNGGAGNDTLYGGKDDDFLFGNEGNDVLIGNLGADNLAGGKGDDLLFGNEGSDTLDGNAGNDTIYGGKDNDFLIGSLGNDSLSGDLGDDTLGGVDGSSASPGLGEIDTLSGGDGVDRFLLGKSNVFYYNDGNDADAGLNDYALITDFKAGQDVIQLRGAANNYTLAASGGNLPTGTGIFLVSSGQNELVGIVQGVTDLTLGSNSFIFV</sequence>
<dbReference type="InterPro" id="IPR001343">
    <property type="entry name" value="Hemolysn_Ca-bd"/>
</dbReference>
<dbReference type="PROSITE" id="PS00330">
    <property type="entry name" value="HEMOLYSIN_CALCIUM"/>
    <property type="match status" value="2"/>
</dbReference>
<feature type="region of interest" description="Disordered" evidence="3">
    <location>
        <begin position="193"/>
        <end position="214"/>
    </location>
</feature>
<evidence type="ECO:0000313" key="5">
    <source>
        <dbReference type="EMBL" id="MBD2185409.1"/>
    </source>
</evidence>
<comment type="caution">
    <text evidence="5">The sequence shown here is derived from an EMBL/GenBank/DDBJ whole genome shotgun (WGS) entry which is preliminary data.</text>
</comment>
<dbReference type="Gene3D" id="2.150.10.10">
    <property type="entry name" value="Serralysin-like metalloprotease, C-terminal"/>
    <property type="match status" value="3"/>
</dbReference>
<dbReference type="SUPFAM" id="SSF51120">
    <property type="entry name" value="beta-Roll"/>
    <property type="match status" value="1"/>
</dbReference>
<evidence type="ECO:0000256" key="1">
    <source>
        <dbReference type="ARBA" id="ARBA00004613"/>
    </source>
</evidence>
<evidence type="ECO:0000256" key="3">
    <source>
        <dbReference type="SAM" id="MobiDB-lite"/>
    </source>
</evidence>
<evidence type="ECO:0000256" key="2">
    <source>
        <dbReference type="ARBA" id="ARBA00022525"/>
    </source>
</evidence>
<reference evidence="5" key="2">
    <citation type="submission" date="2020-08" db="EMBL/GenBank/DDBJ databases">
        <authorList>
            <person name="Chen M."/>
            <person name="Teng W."/>
            <person name="Zhao L."/>
            <person name="Hu C."/>
            <person name="Zhou Y."/>
            <person name="Han B."/>
            <person name="Song L."/>
            <person name="Shu W."/>
        </authorList>
    </citation>
    <scope>NUCLEOTIDE SEQUENCE</scope>
    <source>
        <strain evidence="5">FACHB-1375</strain>
    </source>
</reference>
<name>A0A926ZK57_9CYAN</name>